<reference evidence="1" key="1">
    <citation type="submission" date="2014-11" db="EMBL/GenBank/DDBJ databases">
        <authorList>
            <person name="Amaro Gonzalez C."/>
        </authorList>
    </citation>
    <scope>NUCLEOTIDE SEQUENCE</scope>
</reference>
<reference evidence="1" key="2">
    <citation type="journal article" date="2015" name="Fish Shellfish Immunol.">
        <title>Early steps in the European eel (Anguilla anguilla)-Vibrio vulnificus interaction in the gills: Role of the RtxA13 toxin.</title>
        <authorList>
            <person name="Callol A."/>
            <person name="Pajuelo D."/>
            <person name="Ebbesson L."/>
            <person name="Teles M."/>
            <person name="MacKenzie S."/>
            <person name="Amaro C."/>
        </authorList>
    </citation>
    <scope>NUCLEOTIDE SEQUENCE</scope>
</reference>
<sequence length="35" mass="4092">MIDFFHKKCSICSLLFDQPSLLRKSAFISVQDIFI</sequence>
<name>A0A0E9PSD2_ANGAN</name>
<evidence type="ECO:0000313" key="1">
    <source>
        <dbReference type="EMBL" id="JAH07207.1"/>
    </source>
</evidence>
<proteinExistence type="predicted"/>
<dbReference type="AlphaFoldDB" id="A0A0E9PSD2"/>
<organism evidence="1">
    <name type="scientific">Anguilla anguilla</name>
    <name type="common">European freshwater eel</name>
    <name type="synonym">Muraena anguilla</name>
    <dbReference type="NCBI Taxonomy" id="7936"/>
    <lineage>
        <taxon>Eukaryota</taxon>
        <taxon>Metazoa</taxon>
        <taxon>Chordata</taxon>
        <taxon>Craniata</taxon>
        <taxon>Vertebrata</taxon>
        <taxon>Euteleostomi</taxon>
        <taxon>Actinopterygii</taxon>
        <taxon>Neopterygii</taxon>
        <taxon>Teleostei</taxon>
        <taxon>Anguilliformes</taxon>
        <taxon>Anguillidae</taxon>
        <taxon>Anguilla</taxon>
    </lineage>
</organism>
<protein>
    <submittedName>
        <fullName evidence="1">Uncharacterized protein</fullName>
    </submittedName>
</protein>
<dbReference type="EMBL" id="GBXM01101370">
    <property type="protein sequence ID" value="JAH07207.1"/>
    <property type="molecule type" value="Transcribed_RNA"/>
</dbReference>
<accession>A0A0E9PSD2</accession>